<evidence type="ECO:0000313" key="1">
    <source>
        <dbReference type="EMBL" id="RZC60832.1"/>
    </source>
</evidence>
<dbReference type="Gramene" id="RZC60832">
    <property type="protein sequence ID" value="RZC60832"/>
    <property type="gene ID" value="C5167_022603"/>
</dbReference>
<evidence type="ECO:0000313" key="2">
    <source>
        <dbReference type="Proteomes" id="UP000316621"/>
    </source>
</evidence>
<gene>
    <name evidence="1" type="ORF">C5167_022603</name>
</gene>
<sequence>MAAVFILKRELERKKFRENGEIHRGMKVLLMVKLREEIHEWGLWQRIRFKMETARVLVLLLRAHDGLQAGTEMMLLRRTWKSGGMMGVSVLDSKGYEYGAGAVAAIMSKKSTAAIREENKDGF</sequence>
<name>A0A4Y7JLD6_PAPSO</name>
<dbReference type="AlphaFoldDB" id="A0A4Y7JLD6"/>
<accession>A0A4Y7JLD6</accession>
<protein>
    <submittedName>
        <fullName evidence="1">Uncharacterized protein</fullName>
    </submittedName>
</protein>
<organism evidence="1 2">
    <name type="scientific">Papaver somniferum</name>
    <name type="common">Opium poppy</name>
    <dbReference type="NCBI Taxonomy" id="3469"/>
    <lineage>
        <taxon>Eukaryota</taxon>
        <taxon>Viridiplantae</taxon>
        <taxon>Streptophyta</taxon>
        <taxon>Embryophyta</taxon>
        <taxon>Tracheophyta</taxon>
        <taxon>Spermatophyta</taxon>
        <taxon>Magnoliopsida</taxon>
        <taxon>Ranunculales</taxon>
        <taxon>Papaveraceae</taxon>
        <taxon>Papaveroideae</taxon>
        <taxon>Papaver</taxon>
    </lineage>
</organism>
<proteinExistence type="predicted"/>
<reference evidence="1 2" key="1">
    <citation type="journal article" date="2018" name="Science">
        <title>The opium poppy genome and morphinan production.</title>
        <authorList>
            <person name="Guo L."/>
            <person name="Winzer T."/>
            <person name="Yang X."/>
            <person name="Li Y."/>
            <person name="Ning Z."/>
            <person name="He Z."/>
            <person name="Teodor R."/>
            <person name="Lu Y."/>
            <person name="Bowser T.A."/>
            <person name="Graham I.A."/>
            <person name="Ye K."/>
        </authorList>
    </citation>
    <scope>NUCLEOTIDE SEQUENCE [LARGE SCALE GENOMIC DNA]</scope>
    <source>
        <strain evidence="2">cv. HN1</strain>
        <tissue evidence="1">Leaves</tissue>
    </source>
</reference>
<dbReference type="EMBL" id="CM010719">
    <property type="protein sequence ID" value="RZC60832.1"/>
    <property type="molecule type" value="Genomic_DNA"/>
</dbReference>
<keyword evidence="2" id="KW-1185">Reference proteome</keyword>
<dbReference type="Proteomes" id="UP000316621">
    <property type="component" value="Chromosome 5"/>
</dbReference>